<gene>
    <name evidence="1" type="ORF">E1956_26005</name>
</gene>
<evidence type="ECO:0000313" key="2">
    <source>
        <dbReference type="Proteomes" id="UP000295727"/>
    </source>
</evidence>
<evidence type="ECO:0000313" key="1">
    <source>
        <dbReference type="EMBL" id="QBR00491.1"/>
    </source>
</evidence>
<accession>A0A4P7CWD3</accession>
<dbReference type="Proteomes" id="UP000295727">
    <property type="component" value="Chromosome 2"/>
</dbReference>
<sequence length="201" mass="22303">MTEYNTIHKVTMNARHEGIFSSADEAITFACNYSSQQYALSPMAKIMQRGAYGSGRGLVGLDGAGQAGMVFAELDRLDYWQMVALVAGKAIRSERCDCTRACCRGWKMTELFREAVFQLADHVAAALPVVPPVKEFRVAVIMKYFGEKVNPMDVAEKLEIPDHAAERHATAIRKCVRELKKNGLTALNERLDEIGMLLSNV</sequence>
<keyword evidence="2" id="KW-1185">Reference proteome</keyword>
<dbReference type="KEGG" id="ppai:E1956_26005"/>
<dbReference type="RefSeq" id="WP_134754182.1">
    <property type="nucleotide sequence ID" value="NZ_CP038149.1"/>
</dbReference>
<reference evidence="1 2" key="1">
    <citation type="submission" date="2019-03" db="EMBL/GenBank/DDBJ databases">
        <title>Paraburkholderia sp. 7MH5, isolated from subtropical forest soil.</title>
        <authorList>
            <person name="Gao Z.-H."/>
            <person name="Qiu L.-H."/>
        </authorList>
    </citation>
    <scope>NUCLEOTIDE SEQUENCE [LARGE SCALE GENOMIC DNA]</scope>
    <source>
        <strain evidence="1 2">7MH5</strain>
    </source>
</reference>
<dbReference type="AlphaFoldDB" id="A0A4P7CWD3"/>
<organism evidence="1 2">
    <name type="scientific">Paraburkholderia pallida</name>
    <dbReference type="NCBI Taxonomy" id="2547399"/>
    <lineage>
        <taxon>Bacteria</taxon>
        <taxon>Pseudomonadati</taxon>
        <taxon>Pseudomonadota</taxon>
        <taxon>Betaproteobacteria</taxon>
        <taxon>Burkholderiales</taxon>
        <taxon>Burkholderiaceae</taxon>
        <taxon>Paraburkholderia</taxon>
    </lineage>
</organism>
<dbReference type="EMBL" id="CP038149">
    <property type="protein sequence ID" value="QBR00491.1"/>
    <property type="molecule type" value="Genomic_DNA"/>
</dbReference>
<proteinExistence type="predicted"/>
<name>A0A4P7CWD3_9BURK</name>
<protein>
    <recommendedName>
        <fullName evidence="3">DNA-binding protein</fullName>
    </recommendedName>
</protein>
<evidence type="ECO:0008006" key="3">
    <source>
        <dbReference type="Google" id="ProtNLM"/>
    </source>
</evidence>
<dbReference type="OrthoDB" id="9115108at2"/>